<evidence type="ECO:0000313" key="1">
    <source>
        <dbReference type="EMBL" id="EMY33628.1"/>
    </source>
</evidence>
<name>N1V5U6_9MICC</name>
<keyword evidence="2" id="KW-1185">Reference proteome</keyword>
<dbReference type="Gene3D" id="3.90.180.10">
    <property type="entry name" value="Medium-chain alcohol dehydrogenases, catalytic domain"/>
    <property type="match status" value="1"/>
</dbReference>
<accession>N1V5U6</accession>
<evidence type="ECO:0000313" key="2">
    <source>
        <dbReference type="Proteomes" id="UP000010729"/>
    </source>
</evidence>
<proteinExistence type="predicted"/>
<dbReference type="AlphaFoldDB" id="N1V5U6"/>
<reference evidence="1 2" key="1">
    <citation type="journal article" date="2013" name="Genome Announc.">
        <title>Draft Genome Sequence of Arthrobacter crystallopoietes Strain BAB-32, Revealing Genes for Bioremediation.</title>
        <authorList>
            <person name="Joshi M.N."/>
            <person name="Pandit A.S."/>
            <person name="Sharma A."/>
            <person name="Pandya R.V."/>
            <person name="Desai S.M."/>
            <person name="Saxena A.K."/>
            <person name="Bagatharia S.B."/>
        </authorList>
    </citation>
    <scope>NUCLEOTIDE SEQUENCE [LARGE SCALE GENOMIC DNA]</scope>
    <source>
        <strain evidence="1 2">BAB-32</strain>
    </source>
</reference>
<organism evidence="1 2">
    <name type="scientific">Arthrobacter crystallopoietes BAB-32</name>
    <dbReference type="NCBI Taxonomy" id="1246476"/>
    <lineage>
        <taxon>Bacteria</taxon>
        <taxon>Bacillati</taxon>
        <taxon>Actinomycetota</taxon>
        <taxon>Actinomycetes</taxon>
        <taxon>Micrococcales</taxon>
        <taxon>Micrococcaceae</taxon>
        <taxon>Crystallibacter</taxon>
    </lineage>
</organism>
<protein>
    <submittedName>
        <fullName evidence="1">Putative dehydrogenase</fullName>
    </submittedName>
</protein>
<sequence length="43" mass="4669">MLQFHVATGNRSQVDSVMPLQKARDVFAKMASGEVAGKIVLTH</sequence>
<dbReference type="Proteomes" id="UP000010729">
    <property type="component" value="Unassembled WGS sequence"/>
</dbReference>
<dbReference type="EMBL" id="ANPE02000163">
    <property type="protein sequence ID" value="EMY33628.1"/>
    <property type="molecule type" value="Genomic_DNA"/>
</dbReference>
<gene>
    <name evidence="1" type="ORF">D477_013912</name>
</gene>
<comment type="caution">
    <text evidence="1">The sequence shown here is derived from an EMBL/GenBank/DDBJ whole genome shotgun (WGS) entry which is preliminary data.</text>
</comment>
<dbReference type="RefSeq" id="WP_005270052.1">
    <property type="nucleotide sequence ID" value="NZ_ANPE02000163.1"/>
</dbReference>